<evidence type="ECO:0000313" key="2">
    <source>
        <dbReference type="Proteomes" id="UP000605670"/>
    </source>
</evidence>
<proteinExistence type="predicted"/>
<evidence type="ECO:0000313" key="1">
    <source>
        <dbReference type="EMBL" id="GGF52861.1"/>
    </source>
</evidence>
<name>A0A917BQ06_9MICO</name>
<organism evidence="1 2">
    <name type="scientific">Ornithinimicrobium tianjinense</name>
    <dbReference type="NCBI Taxonomy" id="1195761"/>
    <lineage>
        <taxon>Bacteria</taxon>
        <taxon>Bacillati</taxon>
        <taxon>Actinomycetota</taxon>
        <taxon>Actinomycetes</taxon>
        <taxon>Micrococcales</taxon>
        <taxon>Ornithinimicrobiaceae</taxon>
        <taxon>Ornithinimicrobium</taxon>
    </lineage>
</organism>
<dbReference type="RefSeq" id="WP_188430514.1">
    <property type="nucleotide sequence ID" value="NZ_BAABKH010000003.1"/>
</dbReference>
<protein>
    <submittedName>
        <fullName evidence="1">Uncharacterized protein</fullName>
    </submittedName>
</protein>
<accession>A0A917BQ06</accession>
<dbReference type="AlphaFoldDB" id="A0A917BQ06"/>
<keyword evidence="2" id="KW-1185">Reference proteome</keyword>
<comment type="caution">
    <text evidence="1">The sequence shown here is derived from an EMBL/GenBank/DDBJ whole genome shotgun (WGS) entry which is preliminary data.</text>
</comment>
<dbReference type="SUPFAM" id="SSF53756">
    <property type="entry name" value="UDP-Glycosyltransferase/glycogen phosphorylase"/>
    <property type="match status" value="1"/>
</dbReference>
<dbReference type="EMBL" id="BMEM01000003">
    <property type="protein sequence ID" value="GGF52861.1"/>
    <property type="molecule type" value="Genomic_DNA"/>
</dbReference>
<dbReference type="Proteomes" id="UP000605670">
    <property type="component" value="Unassembled WGS sequence"/>
</dbReference>
<dbReference type="Gene3D" id="3.40.50.2000">
    <property type="entry name" value="Glycogen Phosphorylase B"/>
    <property type="match status" value="1"/>
</dbReference>
<sequence>MSTTVPAPGVARDLVVAYCYPPYVDTSAIVAAKRVREHGRPVDVLQNALGSLRRTDPGLERIAGDLVVRRHEVPSRSHFASWGAMSRFVELGLQQALAWDREGEGYERVYSRAQFVASHLLAARLVLQRPDLRWTAEFSDPLSLDVTGATRRSAAGEGVLLRRLAEGVRAAGFEPPTSNNAFEWVEVLPYALAHELVFTNERQRDLMVSRVADERLRARILERATVSPHPTLPREFYAMASPELELEPDRVHLGYFGNFYASRGMETVLDALRGLPDALRDRLVLHVFAGSRKELDAQVRERGLGRWVRTRPFVGYLDFLALSTRMDVLLVNDAVTRGTDLQVNPYLPSKLSDYLGSGRPVWGIVEEGSPMSTLDLAHRSPVGHVTAAVQVLARIAAGASGAAGR</sequence>
<reference evidence="1" key="2">
    <citation type="submission" date="2020-09" db="EMBL/GenBank/DDBJ databases">
        <authorList>
            <person name="Sun Q."/>
            <person name="Zhou Y."/>
        </authorList>
    </citation>
    <scope>NUCLEOTIDE SEQUENCE</scope>
    <source>
        <strain evidence="1">CGMCC 1.12160</strain>
    </source>
</reference>
<gene>
    <name evidence="1" type="ORF">GCM10011366_20840</name>
</gene>
<reference evidence="1" key="1">
    <citation type="journal article" date="2014" name="Int. J. Syst. Evol. Microbiol.">
        <title>Complete genome sequence of Corynebacterium casei LMG S-19264T (=DSM 44701T), isolated from a smear-ripened cheese.</title>
        <authorList>
            <consortium name="US DOE Joint Genome Institute (JGI-PGF)"/>
            <person name="Walter F."/>
            <person name="Albersmeier A."/>
            <person name="Kalinowski J."/>
            <person name="Ruckert C."/>
        </authorList>
    </citation>
    <scope>NUCLEOTIDE SEQUENCE</scope>
    <source>
        <strain evidence="1">CGMCC 1.12160</strain>
    </source>
</reference>